<dbReference type="InterPro" id="IPR001347">
    <property type="entry name" value="SIS_dom"/>
</dbReference>
<dbReference type="NCBIfam" id="TIGR00274">
    <property type="entry name" value="N-acetylmuramic acid 6-phosphate etherase"/>
    <property type="match status" value="1"/>
</dbReference>
<dbReference type="HAMAP" id="MF_00068">
    <property type="entry name" value="MurQ"/>
    <property type="match status" value="1"/>
</dbReference>
<dbReference type="PANTHER" id="PTHR10088">
    <property type="entry name" value="GLUCOKINASE REGULATORY PROTEIN"/>
    <property type="match status" value="1"/>
</dbReference>
<dbReference type="GO" id="GO:0046348">
    <property type="term" value="P:amino sugar catabolic process"/>
    <property type="evidence" value="ECO:0007669"/>
    <property type="project" value="InterPro"/>
</dbReference>
<dbReference type="GO" id="GO:0016835">
    <property type="term" value="F:carbon-oxygen lyase activity"/>
    <property type="evidence" value="ECO:0007669"/>
    <property type="project" value="UniProtKB-UniRule"/>
</dbReference>
<comment type="function">
    <text evidence="12">Specifically catalyzes the cleavage of the D-lactyl ether substituent of MurNAc 6-phosphate, producing GlcNAc 6-phosphate and D-lactate.</text>
</comment>
<dbReference type="PANTHER" id="PTHR10088:SF4">
    <property type="entry name" value="GLUCOKINASE REGULATORY PROTEIN"/>
    <property type="match status" value="1"/>
</dbReference>
<dbReference type="GO" id="GO:0097367">
    <property type="term" value="F:carbohydrate derivative binding"/>
    <property type="evidence" value="ECO:0007669"/>
    <property type="project" value="InterPro"/>
</dbReference>
<comment type="pathway">
    <text evidence="12">Amino-sugar metabolism; N-acetylmuramate degradation.</text>
</comment>
<dbReference type="NCBIfam" id="NF009222">
    <property type="entry name" value="PRK12570.1"/>
    <property type="match status" value="1"/>
</dbReference>
<gene>
    <name evidence="12 14" type="primary">murQ</name>
    <name evidence="14" type="ORF">I6U51_07480</name>
</gene>
<dbReference type="InterPro" id="IPR005488">
    <property type="entry name" value="Etherase_MurQ"/>
</dbReference>
<comment type="pathway">
    <text evidence="5">Amino-sugar metabolism; 1,6-anhydro-N-acetylmuramate degradation.</text>
</comment>
<reference evidence="14" key="1">
    <citation type="submission" date="2020-12" db="EMBL/GenBank/DDBJ databases">
        <title>Clostridium thailandense sp. nov., a novel acetogenic bacterium isolated from peat land soil in Thailand.</title>
        <authorList>
            <person name="Chaikitkaew S."/>
            <person name="Birkeland N.K."/>
        </authorList>
    </citation>
    <scope>NUCLEOTIDE SEQUENCE</scope>
    <source>
        <strain evidence="14">DSM 17425</strain>
    </source>
</reference>
<evidence type="ECO:0000256" key="4">
    <source>
        <dbReference type="ARBA" id="ARBA00051747"/>
    </source>
</evidence>
<dbReference type="FunFam" id="3.40.50.10490:FF:000014">
    <property type="entry name" value="N-acetylmuramic acid 6-phosphate etherase"/>
    <property type="match status" value="1"/>
</dbReference>
<comment type="caution">
    <text evidence="14">The sequence shown here is derived from an EMBL/GenBank/DDBJ whole genome shotgun (WGS) entry which is preliminary data.</text>
</comment>
<dbReference type="EC" id="4.2.1.126" evidence="8 12"/>
<evidence type="ECO:0000256" key="2">
    <source>
        <dbReference type="ARBA" id="ARBA00023239"/>
    </source>
</evidence>
<dbReference type="AlphaFoldDB" id="A0A934HXU6"/>
<name>A0A934HXU6_9CLOT</name>
<feature type="active site" description="Proton donor" evidence="12">
    <location>
        <position position="85"/>
    </location>
</feature>
<dbReference type="Pfam" id="PF20741">
    <property type="entry name" value="GKRP-like_C"/>
    <property type="match status" value="1"/>
</dbReference>
<dbReference type="GO" id="GO:0009254">
    <property type="term" value="P:peptidoglycan turnover"/>
    <property type="evidence" value="ECO:0007669"/>
    <property type="project" value="TreeGrafter"/>
</dbReference>
<evidence type="ECO:0000256" key="6">
    <source>
        <dbReference type="ARBA" id="ARBA00060672"/>
    </source>
</evidence>
<evidence type="ECO:0000256" key="10">
    <source>
        <dbReference type="ARBA" id="ARBA00077905"/>
    </source>
</evidence>
<evidence type="ECO:0000256" key="1">
    <source>
        <dbReference type="ARBA" id="ARBA00011738"/>
    </source>
</evidence>
<accession>A0A934HXU6</accession>
<dbReference type="GO" id="GO:0016803">
    <property type="term" value="F:ether hydrolase activity"/>
    <property type="evidence" value="ECO:0007669"/>
    <property type="project" value="TreeGrafter"/>
</dbReference>
<dbReference type="Pfam" id="PF22645">
    <property type="entry name" value="GKRP_SIS_N"/>
    <property type="match status" value="1"/>
</dbReference>
<sequence>MSIDLSKLDTEKINKNTVNIDRVSTVEMITLMNNEDFTVAEAVKKEVKNIAKAVDIIHERLSEGGRLIYVGAGNSGRLGVLDACECPPTFGVKEGIVIGILSGGYDATVRANEGSEDIEEGAIEELKRIELCEKDAIVGVSASGRTPYVKGALKYAKEIGASHIAISCVKDAEISSLGQVAIEIITGAEVVTGSTRLKAGTAQKMVLNMLSTGVMIKCGKVYGNYMVDVRANNNKLVERSKKIIMECTSVDREKAEKYLQESDKNVKVAVFMILSGLNKQESIELLAKNDNTIYKALQAIGK</sequence>
<dbReference type="InterPro" id="IPR005486">
    <property type="entry name" value="Glucokinase_regulatory_CS"/>
</dbReference>
<dbReference type="PROSITE" id="PS51464">
    <property type="entry name" value="SIS"/>
    <property type="match status" value="1"/>
</dbReference>
<evidence type="ECO:0000256" key="8">
    <source>
        <dbReference type="ARBA" id="ARBA00067056"/>
    </source>
</evidence>
<dbReference type="RefSeq" id="WP_211142055.1">
    <property type="nucleotide sequence ID" value="NZ_JAEEGB010000007.1"/>
</dbReference>
<evidence type="ECO:0000313" key="15">
    <source>
        <dbReference type="Proteomes" id="UP000622687"/>
    </source>
</evidence>
<dbReference type="CDD" id="cd05007">
    <property type="entry name" value="SIS_Etherase"/>
    <property type="match status" value="1"/>
</dbReference>
<dbReference type="FunFam" id="1.10.8.1080:FF:000001">
    <property type="entry name" value="N-acetylmuramic acid 6-phosphate etherase"/>
    <property type="match status" value="1"/>
</dbReference>
<keyword evidence="15" id="KW-1185">Reference proteome</keyword>
<dbReference type="InterPro" id="IPR046348">
    <property type="entry name" value="SIS_dom_sf"/>
</dbReference>
<evidence type="ECO:0000256" key="7">
    <source>
        <dbReference type="ARBA" id="ARBA00061234"/>
    </source>
</evidence>
<dbReference type="Proteomes" id="UP000622687">
    <property type="component" value="Unassembled WGS sequence"/>
</dbReference>
<evidence type="ECO:0000256" key="3">
    <source>
        <dbReference type="ARBA" id="ARBA00023277"/>
    </source>
</evidence>
<protein>
    <recommendedName>
        <fullName evidence="9 12">N-acetylmuramic acid 6-phosphate etherase</fullName>
        <shortName evidence="12">MurNAc-6-P etherase</shortName>
        <ecNumber evidence="8 12">4.2.1.126</ecNumber>
    </recommendedName>
    <alternativeName>
        <fullName evidence="11 12">N-acetylmuramic acid 6-phosphate hydrolase</fullName>
    </alternativeName>
    <alternativeName>
        <fullName evidence="10 12">N-acetylmuramic acid 6-phosphate lyase</fullName>
    </alternativeName>
</protein>
<evidence type="ECO:0000256" key="9">
    <source>
        <dbReference type="ARBA" id="ARBA00070061"/>
    </source>
</evidence>
<comment type="catalytic activity">
    <reaction evidence="4 12">
        <text>N-acetyl-D-muramate 6-phosphate + H2O = N-acetyl-D-glucosamine 6-phosphate + (R)-lactate</text>
        <dbReference type="Rhea" id="RHEA:26410"/>
        <dbReference type="ChEBI" id="CHEBI:15377"/>
        <dbReference type="ChEBI" id="CHEBI:16004"/>
        <dbReference type="ChEBI" id="CHEBI:57513"/>
        <dbReference type="ChEBI" id="CHEBI:58722"/>
        <dbReference type="EC" id="4.2.1.126"/>
    </reaction>
</comment>
<keyword evidence="2 12" id="KW-0456">Lyase</keyword>
<dbReference type="Gene3D" id="3.40.50.10490">
    <property type="entry name" value="Glucose-6-phosphate isomerase like protein, domain 1"/>
    <property type="match status" value="1"/>
</dbReference>
<dbReference type="Gene3D" id="1.10.8.1080">
    <property type="match status" value="1"/>
</dbReference>
<comment type="similarity">
    <text evidence="7 12">Belongs to the GCKR-like family. MurNAc-6-P etherase subfamily.</text>
</comment>
<evidence type="ECO:0000313" key="14">
    <source>
        <dbReference type="EMBL" id="MBI6872552.1"/>
    </source>
</evidence>
<feature type="active site" evidence="12">
    <location>
        <position position="116"/>
    </location>
</feature>
<comment type="pathway">
    <text evidence="6">Cell wall biogenesis.</text>
</comment>
<evidence type="ECO:0000256" key="5">
    <source>
        <dbReference type="ARBA" id="ARBA00060595"/>
    </source>
</evidence>
<evidence type="ECO:0000256" key="12">
    <source>
        <dbReference type="HAMAP-Rule" id="MF_00068"/>
    </source>
</evidence>
<dbReference type="EMBL" id="JAEEGB010000007">
    <property type="protein sequence ID" value="MBI6872552.1"/>
    <property type="molecule type" value="Genomic_DNA"/>
</dbReference>
<evidence type="ECO:0000256" key="11">
    <source>
        <dbReference type="ARBA" id="ARBA00084049"/>
    </source>
</evidence>
<comment type="miscellaneous">
    <text evidence="12">A lyase-type mechanism (elimination/hydration) is suggested for the cleavage of the lactyl ether bond of MurNAc 6-phosphate, with the formation of an alpha,beta-unsaturated aldehyde intermediate with (E)-stereochemistry, followed by the syn addition of water to give product.</text>
</comment>
<proteinExistence type="inferred from homology"/>
<dbReference type="InterPro" id="IPR040190">
    <property type="entry name" value="MURQ/GCKR"/>
</dbReference>
<dbReference type="NCBIfam" id="NF003915">
    <property type="entry name" value="PRK05441.1"/>
    <property type="match status" value="1"/>
</dbReference>
<comment type="subunit">
    <text evidence="1 12">Homodimer.</text>
</comment>
<dbReference type="SUPFAM" id="SSF53697">
    <property type="entry name" value="SIS domain"/>
    <property type="match status" value="1"/>
</dbReference>
<evidence type="ECO:0000259" key="13">
    <source>
        <dbReference type="PROSITE" id="PS51464"/>
    </source>
</evidence>
<keyword evidence="3 12" id="KW-0119">Carbohydrate metabolism</keyword>
<dbReference type="PROSITE" id="PS01272">
    <property type="entry name" value="GCKR"/>
    <property type="match status" value="1"/>
</dbReference>
<organism evidence="14 15">
    <name type="scientific">Clostridium aciditolerans</name>
    <dbReference type="NCBI Taxonomy" id="339861"/>
    <lineage>
        <taxon>Bacteria</taxon>
        <taxon>Bacillati</taxon>
        <taxon>Bacillota</taxon>
        <taxon>Clostridia</taxon>
        <taxon>Eubacteriales</taxon>
        <taxon>Clostridiaceae</taxon>
        <taxon>Clostridium</taxon>
    </lineage>
</organism>
<feature type="domain" description="SIS" evidence="13">
    <location>
        <begin position="57"/>
        <end position="220"/>
    </location>
</feature>